<comment type="caution">
    <text evidence="3">The sequence shown here is derived from an EMBL/GenBank/DDBJ whole genome shotgun (WGS) entry which is preliminary data.</text>
</comment>
<reference evidence="3 4" key="1">
    <citation type="journal article" date="2012" name="Eukaryot. Cell">
        <title>Draft genome sequence of CBS 2479, the standard type strain of Trichosporon asahii.</title>
        <authorList>
            <person name="Yang R.Y."/>
            <person name="Li H.T."/>
            <person name="Zhu H."/>
            <person name="Zhou G.P."/>
            <person name="Wang M."/>
            <person name="Wang L."/>
        </authorList>
    </citation>
    <scope>NUCLEOTIDE SEQUENCE [LARGE SCALE GENOMIC DNA]</scope>
    <source>
        <strain evidence="4">ATCC 90039 / CBS 2479 / JCM 2466 / KCTC 7840 / NCYC 2677 / UAMH 7654</strain>
    </source>
</reference>
<dbReference type="Proteomes" id="UP000002748">
    <property type="component" value="Unassembled WGS sequence"/>
</dbReference>
<feature type="transmembrane region" description="Helical" evidence="2">
    <location>
        <begin position="41"/>
        <end position="65"/>
    </location>
</feature>
<accession>J6F131</accession>
<sequence length="123" mass="12947">MIRTTMLRHATRPVTACTGRQSSRRAPYPDVNSGTRSASDVLLMAAATFMAGYTGAGALVAVLGIPKIGGYGEPAGQTPSYSVEVAMSANRELGCHVESTDGISRTCTKPGVNQRQRVLYAAR</sequence>
<dbReference type="GeneID" id="25985640"/>
<dbReference type="VEuPathDB" id="FungiDB:A1Q1_02126"/>
<keyword evidence="2" id="KW-1133">Transmembrane helix</keyword>
<keyword evidence="2" id="KW-0472">Membrane</keyword>
<proteinExistence type="predicted"/>
<dbReference type="KEGG" id="tasa:A1Q1_02126"/>
<dbReference type="AlphaFoldDB" id="J6F131"/>
<dbReference type="RefSeq" id="XP_014180546.1">
    <property type="nucleotide sequence ID" value="XM_014325071.1"/>
</dbReference>
<feature type="region of interest" description="Disordered" evidence="1">
    <location>
        <begin position="1"/>
        <end position="35"/>
    </location>
</feature>
<gene>
    <name evidence="3" type="ORF">A1Q1_02126</name>
</gene>
<evidence type="ECO:0000313" key="4">
    <source>
        <dbReference type="Proteomes" id="UP000002748"/>
    </source>
</evidence>
<organism evidence="3 4">
    <name type="scientific">Trichosporon asahii var. asahii (strain ATCC 90039 / CBS 2479 / JCM 2466 / KCTC 7840 / NBRC 103889/ NCYC 2677 / UAMH 7654)</name>
    <name type="common">Yeast</name>
    <dbReference type="NCBI Taxonomy" id="1186058"/>
    <lineage>
        <taxon>Eukaryota</taxon>
        <taxon>Fungi</taxon>
        <taxon>Dikarya</taxon>
        <taxon>Basidiomycota</taxon>
        <taxon>Agaricomycotina</taxon>
        <taxon>Tremellomycetes</taxon>
        <taxon>Trichosporonales</taxon>
        <taxon>Trichosporonaceae</taxon>
        <taxon>Trichosporon</taxon>
    </lineage>
</organism>
<evidence type="ECO:0000256" key="1">
    <source>
        <dbReference type="SAM" id="MobiDB-lite"/>
    </source>
</evidence>
<name>J6F131_TRIAS</name>
<protein>
    <submittedName>
        <fullName evidence="3">Uncharacterized protein</fullName>
    </submittedName>
</protein>
<evidence type="ECO:0000313" key="3">
    <source>
        <dbReference type="EMBL" id="EJT48867.1"/>
    </source>
</evidence>
<keyword evidence="2" id="KW-0812">Transmembrane</keyword>
<dbReference type="HOGENOM" id="CLU_2016826_0_0_1"/>
<evidence type="ECO:0000256" key="2">
    <source>
        <dbReference type="SAM" id="Phobius"/>
    </source>
</evidence>
<dbReference type="EMBL" id="ALBS01000189">
    <property type="protein sequence ID" value="EJT48867.1"/>
    <property type="molecule type" value="Genomic_DNA"/>
</dbReference>